<dbReference type="Proteomes" id="UP000827092">
    <property type="component" value="Unassembled WGS sequence"/>
</dbReference>
<accession>A0AAV6UUZ8</accession>
<feature type="region of interest" description="Disordered" evidence="1">
    <location>
        <begin position="16"/>
        <end position="47"/>
    </location>
</feature>
<organism evidence="2 3">
    <name type="scientific">Oedothorax gibbosus</name>
    <dbReference type="NCBI Taxonomy" id="931172"/>
    <lineage>
        <taxon>Eukaryota</taxon>
        <taxon>Metazoa</taxon>
        <taxon>Ecdysozoa</taxon>
        <taxon>Arthropoda</taxon>
        <taxon>Chelicerata</taxon>
        <taxon>Arachnida</taxon>
        <taxon>Araneae</taxon>
        <taxon>Araneomorphae</taxon>
        <taxon>Entelegynae</taxon>
        <taxon>Araneoidea</taxon>
        <taxon>Linyphiidae</taxon>
        <taxon>Erigoninae</taxon>
        <taxon>Oedothorax</taxon>
    </lineage>
</organism>
<protein>
    <submittedName>
        <fullName evidence="2">Uncharacterized protein</fullName>
    </submittedName>
</protein>
<evidence type="ECO:0000313" key="3">
    <source>
        <dbReference type="Proteomes" id="UP000827092"/>
    </source>
</evidence>
<evidence type="ECO:0000256" key="1">
    <source>
        <dbReference type="SAM" id="MobiDB-lite"/>
    </source>
</evidence>
<comment type="caution">
    <text evidence="2">The sequence shown here is derived from an EMBL/GenBank/DDBJ whole genome shotgun (WGS) entry which is preliminary data.</text>
</comment>
<dbReference type="AlphaFoldDB" id="A0AAV6UUZ8"/>
<gene>
    <name evidence="2" type="ORF">JTE90_027039</name>
</gene>
<sequence>MFEHLTMKTRFRLNSQKHRALPLTTTTTTEEEEERTSQMEEERVGGMKSWASLASSSSLSPSFHPSRHLPLLSSFCENICERAAVGEMRRDGSVIHVLFEGLR</sequence>
<proteinExistence type="predicted"/>
<reference evidence="2 3" key="1">
    <citation type="journal article" date="2022" name="Nat. Ecol. Evol.">
        <title>A masculinizing supergene underlies an exaggerated male reproductive morph in a spider.</title>
        <authorList>
            <person name="Hendrickx F."/>
            <person name="De Corte Z."/>
            <person name="Sonet G."/>
            <person name="Van Belleghem S.M."/>
            <person name="Kostlbacher S."/>
            <person name="Vangestel C."/>
        </authorList>
    </citation>
    <scope>NUCLEOTIDE SEQUENCE [LARGE SCALE GENOMIC DNA]</scope>
    <source>
        <strain evidence="2">W744_W776</strain>
    </source>
</reference>
<feature type="compositionally biased region" description="Basic and acidic residues" evidence="1">
    <location>
        <begin position="35"/>
        <end position="45"/>
    </location>
</feature>
<evidence type="ECO:0000313" key="2">
    <source>
        <dbReference type="EMBL" id="KAG8187629.1"/>
    </source>
</evidence>
<dbReference type="EMBL" id="JAFNEN010000265">
    <property type="protein sequence ID" value="KAG8187629.1"/>
    <property type="molecule type" value="Genomic_DNA"/>
</dbReference>
<name>A0AAV6UUZ8_9ARAC</name>
<keyword evidence="3" id="KW-1185">Reference proteome</keyword>